<dbReference type="InterPro" id="IPR019787">
    <property type="entry name" value="Znf_PHD-finger"/>
</dbReference>
<evidence type="ECO:0000313" key="6">
    <source>
        <dbReference type="EMBL" id="CAD8118888.1"/>
    </source>
</evidence>
<evidence type="ECO:0000256" key="3">
    <source>
        <dbReference type="ARBA" id="ARBA00022833"/>
    </source>
</evidence>
<organism evidence="6 7">
    <name type="scientific">Paramecium sonneborni</name>
    <dbReference type="NCBI Taxonomy" id="65129"/>
    <lineage>
        <taxon>Eukaryota</taxon>
        <taxon>Sar</taxon>
        <taxon>Alveolata</taxon>
        <taxon>Ciliophora</taxon>
        <taxon>Intramacronucleata</taxon>
        <taxon>Oligohymenophorea</taxon>
        <taxon>Peniculida</taxon>
        <taxon>Parameciidae</taxon>
        <taxon>Paramecium</taxon>
    </lineage>
</organism>
<dbReference type="SMART" id="SM00249">
    <property type="entry name" value="PHD"/>
    <property type="match status" value="1"/>
</dbReference>
<dbReference type="InterPro" id="IPR001965">
    <property type="entry name" value="Znf_PHD"/>
</dbReference>
<dbReference type="AlphaFoldDB" id="A0A8S1QT21"/>
<keyword evidence="2" id="KW-0863">Zinc-finger</keyword>
<protein>
    <recommendedName>
        <fullName evidence="5">Zinc finger PHD-type domain-containing protein</fullName>
    </recommendedName>
</protein>
<evidence type="ECO:0000259" key="5">
    <source>
        <dbReference type="SMART" id="SM00249"/>
    </source>
</evidence>
<evidence type="ECO:0000256" key="2">
    <source>
        <dbReference type="ARBA" id="ARBA00022771"/>
    </source>
</evidence>
<sequence>MKKKDKKNKKHQNNKQSYPNFMKMIEERNFDDFISSFRDFHPTNVCQCAFIYTYKPQEKLSIDEDAVFVYDNKIWFVRVEEIIKIVINGEEAGFIKGRIYLQKQDVLQLHEKIQECTDDDLFLTEQTKWFFSRELKQKILVYNLNDIIYNNVDSKPGSYYTRSEFNTESQMFLTPIEEWATECVCKKLFDNSLGYLQCDRCERWIHNDCSGLSQEVLENMGDLNFNCSICVGEMKIEKIKQKQVDDKKQKTGVSTNNDKENKENQIVEENLQIQKQDRKPLLTKKLLDQNPYRKQILNLMNFKKPTQKMKSK</sequence>
<reference evidence="6" key="1">
    <citation type="submission" date="2021-01" db="EMBL/GenBank/DDBJ databases">
        <authorList>
            <consortium name="Genoscope - CEA"/>
            <person name="William W."/>
        </authorList>
    </citation>
    <scope>NUCLEOTIDE SEQUENCE</scope>
</reference>
<keyword evidence="3" id="KW-0862">Zinc</keyword>
<dbReference type="Proteomes" id="UP000692954">
    <property type="component" value="Unassembled WGS sequence"/>
</dbReference>
<dbReference type="OrthoDB" id="436852at2759"/>
<proteinExistence type="predicted"/>
<keyword evidence="7" id="KW-1185">Reference proteome</keyword>
<evidence type="ECO:0000256" key="1">
    <source>
        <dbReference type="ARBA" id="ARBA00022723"/>
    </source>
</evidence>
<gene>
    <name evidence="6" type="ORF">PSON_ATCC_30995.1.T1190022</name>
</gene>
<evidence type="ECO:0000313" key="7">
    <source>
        <dbReference type="Proteomes" id="UP000692954"/>
    </source>
</evidence>
<dbReference type="GO" id="GO:0008270">
    <property type="term" value="F:zinc ion binding"/>
    <property type="evidence" value="ECO:0007669"/>
    <property type="project" value="UniProtKB-KW"/>
</dbReference>
<feature type="region of interest" description="Disordered" evidence="4">
    <location>
        <begin position="242"/>
        <end position="264"/>
    </location>
</feature>
<feature type="domain" description="Zinc finger PHD-type" evidence="5">
    <location>
        <begin position="182"/>
        <end position="231"/>
    </location>
</feature>
<comment type="caution">
    <text evidence="6">The sequence shown here is derived from an EMBL/GenBank/DDBJ whole genome shotgun (WGS) entry which is preliminary data.</text>
</comment>
<dbReference type="Pfam" id="PF00628">
    <property type="entry name" value="PHD"/>
    <property type="match status" value="1"/>
</dbReference>
<name>A0A8S1QT21_9CILI</name>
<dbReference type="PANTHER" id="PTHR46364">
    <property type="entry name" value="OS08G0421900 PROTEIN"/>
    <property type="match status" value="1"/>
</dbReference>
<dbReference type="EMBL" id="CAJJDN010000119">
    <property type="protein sequence ID" value="CAD8118888.1"/>
    <property type="molecule type" value="Genomic_DNA"/>
</dbReference>
<keyword evidence="1" id="KW-0479">Metal-binding</keyword>
<evidence type="ECO:0000256" key="4">
    <source>
        <dbReference type="SAM" id="MobiDB-lite"/>
    </source>
</evidence>
<accession>A0A8S1QT21</accession>